<organism evidence="1 2">
    <name type="scientific">Argiope bruennichi</name>
    <name type="common">Wasp spider</name>
    <name type="synonym">Aranea bruennichi</name>
    <dbReference type="NCBI Taxonomy" id="94029"/>
    <lineage>
        <taxon>Eukaryota</taxon>
        <taxon>Metazoa</taxon>
        <taxon>Ecdysozoa</taxon>
        <taxon>Arthropoda</taxon>
        <taxon>Chelicerata</taxon>
        <taxon>Arachnida</taxon>
        <taxon>Araneae</taxon>
        <taxon>Araneomorphae</taxon>
        <taxon>Entelegynae</taxon>
        <taxon>Araneoidea</taxon>
        <taxon>Araneidae</taxon>
        <taxon>Argiope</taxon>
    </lineage>
</organism>
<dbReference type="AlphaFoldDB" id="A0A8T0FVR7"/>
<evidence type="ECO:0000313" key="1">
    <source>
        <dbReference type="EMBL" id="KAF8794375.1"/>
    </source>
</evidence>
<comment type="caution">
    <text evidence="1">The sequence shown here is derived from an EMBL/GenBank/DDBJ whole genome shotgun (WGS) entry which is preliminary data.</text>
</comment>
<accession>A0A8T0FVR7</accession>
<dbReference type="EMBL" id="JABXBU010000002">
    <property type="protein sequence ID" value="KAF8794375.1"/>
    <property type="molecule type" value="Genomic_DNA"/>
</dbReference>
<gene>
    <name evidence="1" type="ORF">HNY73_002363</name>
</gene>
<name>A0A8T0FVR7_ARGBR</name>
<dbReference type="Proteomes" id="UP000807504">
    <property type="component" value="Unassembled WGS sequence"/>
</dbReference>
<keyword evidence="2" id="KW-1185">Reference proteome</keyword>
<evidence type="ECO:0000313" key="2">
    <source>
        <dbReference type="Proteomes" id="UP000807504"/>
    </source>
</evidence>
<reference evidence="1" key="1">
    <citation type="journal article" date="2020" name="bioRxiv">
        <title>Chromosome-level reference genome of the European wasp spider Argiope bruennichi: a resource for studies on range expansion and evolutionary adaptation.</title>
        <authorList>
            <person name="Sheffer M.M."/>
            <person name="Hoppe A."/>
            <person name="Krehenwinkel H."/>
            <person name="Uhl G."/>
            <person name="Kuss A.W."/>
            <person name="Jensen L."/>
            <person name="Jensen C."/>
            <person name="Gillespie R.G."/>
            <person name="Hoff K.J."/>
            <person name="Prost S."/>
        </authorList>
    </citation>
    <scope>NUCLEOTIDE SEQUENCE</scope>
</reference>
<protein>
    <submittedName>
        <fullName evidence="1">Uncharacterized protein</fullName>
    </submittedName>
</protein>
<reference evidence="1" key="2">
    <citation type="submission" date="2020-06" db="EMBL/GenBank/DDBJ databases">
        <authorList>
            <person name="Sheffer M."/>
        </authorList>
    </citation>
    <scope>NUCLEOTIDE SEQUENCE</scope>
</reference>
<sequence length="198" mass="22343">MALESHDTWRVSPGTSKEIKSREQTKYLASSSKFKYLSPPLMVLQEQGYTVPPCAGRQLIVVMVIDPTSVASWPHGKILLGRYQIDVGPLLLNSIVALIENVDLKSTSRLWEDIFLILSDSCEHFANVNSPFHHTDALAQQPSQPSRPILSQRAPFVQTGRQWKLVLVPHQYGGREGKKKATFAAANRFAYQMRKREK</sequence>
<proteinExistence type="predicted"/>